<feature type="domain" description="Gp5/Type VI secretion system Vgr C-terminal trimerisation" evidence="4">
    <location>
        <begin position="513"/>
        <end position="624"/>
    </location>
</feature>
<organism evidence="5 6">
    <name type="scientific">Variovorax boronicumulans</name>
    <dbReference type="NCBI Taxonomy" id="436515"/>
    <lineage>
        <taxon>Bacteria</taxon>
        <taxon>Pseudomonadati</taxon>
        <taxon>Pseudomonadota</taxon>
        <taxon>Betaproteobacteria</taxon>
        <taxon>Burkholderiales</taxon>
        <taxon>Comamonadaceae</taxon>
        <taxon>Variovorax</taxon>
    </lineage>
</organism>
<sequence>MADHEFRIESDSPAKDDLMFWRIVGHEALARPAAYELTVLSKNKDLAAKDILGHAFDVVIEFKDADGGAHERHCQGHAVRFVRAGHIGRHYEYRIALRSWFWLLTKRANSRIHQEKKVLEVLDAVFEDSPIKRFKKTKATNVIGTHNPRRYCVQHQESDYQFLSRLLEDEGIYYWFDAHDAPGTMHLSDASDLAHDKLPATDTLRHMAVHAAEPRFNEISRWVSARQFDTGKHSSRDSDFKAIKKKLGADIDSSDQHELAEFEMFEFPGGYFSGDDAETRAKLRGDELNARRDRHWALTPWPDVAAGRSFKFEDDPDGTRNGDYVIAACTFIASHRGYEGVSASAPAQPVQRALAEVLRDDAVNADTLPVLEELIAATPALAAAQTGSSLFLLTVMPVDRPFRAPRLTPRVTMPGPQTAIVVGPKGDELHVDDHGRVKVHFHWDRYDGSNEKSTCWVRVSQPWGGKGWGGYFAPRIGQEVIVDFLNGDPDRPVIVGRVYNDDQPIPYKSPTQSGFRTRSTPGGGVNNYNEIMFEDKKGSENINIHAELDMSRSVERDDSGSVGRDQSLKVDRDQTVSVQRNRTVNVTNNETKSVKVAQKITVGASQDVHVVANQTTNVDGAHALVVKGDHRIETKSARTDFTASNESRTVGGNQTVTIAGSMAHKASRMTFEAGHIEFKVTGGNSMKMDAGVAPFQANFMQYSLVSNTHINLMAIGDINQTSLGSNTTVLGANSSGYIGTNSEANLGAARSTFLGMSMDNAVGLAVANFMGMQIENTIALKLETVASMGIERKLGSLREAPIHIFKAGGGGGGGGGPPPLNRVAALFSAVGAIRGLFLGARDVDATFTQYENAAKQLEEAAKDPDVGRIPGLQKRLQDMAGLARDRKAQGEALAGSHYGTDTAIGAGTGAALGLVTGPFAIIASPVLGVAGAVVGGPIGAMGRAMGSGAEDQADALKPAEDGSVPAPQPPPQPSPAQTAPAGTGEPASSSQPAGPSEPASSSQPAGPTSEPASSSQPAGPSEPVSSNQPPAADGPQSTPGPTSSQDPNSSGGSGTP</sequence>
<dbReference type="InterPro" id="IPR017847">
    <property type="entry name" value="T6SS_RhsGE_Vgr_subset"/>
</dbReference>
<dbReference type="Pfam" id="PF04717">
    <property type="entry name" value="Phage_base_V"/>
    <property type="match status" value="1"/>
</dbReference>
<dbReference type="InterPro" id="IPR006531">
    <property type="entry name" value="Gp5/Vgr_OB"/>
</dbReference>
<dbReference type="Pfam" id="PF22178">
    <property type="entry name" value="Gp5_trimer_C"/>
    <property type="match status" value="1"/>
</dbReference>
<dbReference type="SUPFAM" id="SSF69279">
    <property type="entry name" value="Phage tail proteins"/>
    <property type="match status" value="2"/>
</dbReference>
<protein>
    <submittedName>
        <fullName evidence="5">Type VI secretion system tip protein VgrG</fullName>
    </submittedName>
</protein>
<name>A0A250DD92_9BURK</name>
<dbReference type="Proteomes" id="UP000217154">
    <property type="component" value="Chromosome"/>
</dbReference>
<evidence type="ECO:0000259" key="4">
    <source>
        <dbReference type="Pfam" id="PF22178"/>
    </source>
</evidence>
<evidence type="ECO:0000256" key="1">
    <source>
        <dbReference type="ARBA" id="ARBA00005558"/>
    </source>
</evidence>
<evidence type="ECO:0000313" key="5">
    <source>
        <dbReference type="EMBL" id="ATA52310.1"/>
    </source>
</evidence>
<feature type="domain" description="Gp5/Type VI secretion system Vgr protein OB-fold" evidence="3">
    <location>
        <begin position="431"/>
        <end position="499"/>
    </location>
</feature>
<evidence type="ECO:0000313" key="6">
    <source>
        <dbReference type="Proteomes" id="UP000217154"/>
    </source>
</evidence>
<dbReference type="InterPro" id="IPR054030">
    <property type="entry name" value="Gp5_Vgr_C"/>
</dbReference>
<dbReference type="InterPro" id="IPR037026">
    <property type="entry name" value="Vgr_OB-fold_dom_sf"/>
</dbReference>
<dbReference type="RefSeq" id="WP_095743406.1">
    <property type="nucleotide sequence ID" value="NZ_CP023284.1"/>
</dbReference>
<evidence type="ECO:0000256" key="2">
    <source>
        <dbReference type="SAM" id="MobiDB-lite"/>
    </source>
</evidence>
<feature type="region of interest" description="Disordered" evidence="2">
    <location>
        <begin position="504"/>
        <end position="527"/>
    </location>
</feature>
<dbReference type="NCBIfam" id="TIGR01646">
    <property type="entry name" value="vgr_GE"/>
    <property type="match status" value="1"/>
</dbReference>
<reference evidence="5 6" key="1">
    <citation type="submission" date="2017-09" db="EMBL/GenBank/DDBJ databases">
        <title>The diverse metabolic capabilities of V. boronicumulans make it an excellent choice for continued studies on novel biodegradation.</title>
        <authorList>
            <person name="Sun S."/>
        </authorList>
    </citation>
    <scope>NUCLEOTIDE SEQUENCE [LARGE SCALE GENOMIC DNA]</scope>
    <source>
        <strain evidence="5 6">J1</strain>
    </source>
</reference>
<comment type="similarity">
    <text evidence="1">Belongs to the VgrG protein family.</text>
</comment>
<gene>
    <name evidence="5" type="ORF">CKY39_03040</name>
</gene>
<dbReference type="KEGG" id="vbo:CKY39_03040"/>
<dbReference type="SUPFAM" id="SSF69349">
    <property type="entry name" value="Phage fibre proteins"/>
    <property type="match status" value="1"/>
</dbReference>
<feature type="region of interest" description="Disordered" evidence="2">
    <location>
        <begin position="552"/>
        <end position="575"/>
    </location>
</feature>
<dbReference type="EMBL" id="CP023284">
    <property type="protein sequence ID" value="ATA52310.1"/>
    <property type="molecule type" value="Genomic_DNA"/>
</dbReference>
<proteinExistence type="inferred from homology"/>
<dbReference type="InterPro" id="IPR006533">
    <property type="entry name" value="T6SS_Vgr_RhsGE"/>
</dbReference>
<dbReference type="Gene3D" id="3.55.50.10">
    <property type="entry name" value="Baseplate protein-like domains"/>
    <property type="match status" value="1"/>
</dbReference>
<feature type="compositionally biased region" description="Polar residues" evidence="2">
    <location>
        <begin position="986"/>
        <end position="1050"/>
    </location>
</feature>
<evidence type="ECO:0000259" key="3">
    <source>
        <dbReference type="Pfam" id="PF04717"/>
    </source>
</evidence>
<dbReference type="AlphaFoldDB" id="A0A250DD92"/>
<dbReference type="Gene3D" id="2.40.50.230">
    <property type="entry name" value="Gp5 N-terminal domain"/>
    <property type="match status" value="1"/>
</dbReference>
<dbReference type="SUPFAM" id="SSF69255">
    <property type="entry name" value="gp5 N-terminal domain-like"/>
    <property type="match status" value="1"/>
</dbReference>
<feature type="compositionally biased region" description="Polar residues" evidence="2">
    <location>
        <begin position="509"/>
        <end position="520"/>
    </location>
</feature>
<accession>A0A250DD92</accession>
<dbReference type="Gene3D" id="2.30.110.50">
    <property type="match status" value="1"/>
</dbReference>
<dbReference type="NCBIfam" id="TIGR03361">
    <property type="entry name" value="VI_Rhs_Vgr"/>
    <property type="match status" value="1"/>
</dbReference>
<dbReference type="Pfam" id="PF05954">
    <property type="entry name" value="Phage_GPD"/>
    <property type="match status" value="1"/>
</dbReference>
<feature type="region of interest" description="Disordered" evidence="2">
    <location>
        <begin position="945"/>
        <end position="1056"/>
    </location>
</feature>
<dbReference type="Gene3D" id="4.10.220.110">
    <property type="match status" value="1"/>
</dbReference>